<dbReference type="Pfam" id="PF19425">
    <property type="entry name" value="Csd3_N2"/>
    <property type="match status" value="1"/>
</dbReference>
<feature type="transmembrane region" description="Helical" evidence="8">
    <location>
        <begin position="18"/>
        <end position="36"/>
    </location>
</feature>
<organism evidence="11 12">
    <name type="scientific">Desulfomicrobium apsheronum</name>
    <dbReference type="NCBI Taxonomy" id="52560"/>
    <lineage>
        <taxon>Bacteria</taxon>
        <taxon>Pseudomonadati</taxon>
        <taxon>Thermodesulfobacteriota</taxon>
        <taxon>Desulfovibrionia</taxon>
        <taxon>Desulfovibrionales</taxon>
        <taxon>Desulfomicrobiaceae</taxon>
        <taxon>Desulfomicrobium</taxon>
    </lineage>
</organism>
<evidence type="ECO:0000256" key="3">
    <source>
        <dbReference type="ARBA" id="ARBA00022670"/>
    </source>
</evidence>
<keyword evidence="3" id="KW-0645">Protease</keyword>
<name>A0A1I3SF03_9BACT</name>
<comment type="cofactor">
    <cofactor evidence="1">
        <name>Zn(2+)</name>
        <dbReference type="ChEBI" id="CHEBI:29105"/>
    </cofactor>
</comment>
<evidence type="ECO:0000313" key="12">
    <source>
        <dbReference type="Proteomes" id="UP000198635"/>
    </source>
</evidence>
<dbReference type="Gene3D" id="3.10.450.350">
    <property type="match status" value="2"/>
</dbReference>
<keyword evidence="6" id="KW-0862">Zinc</keyword>
<dbReference type="SUPFAM" id="SSF51261">
    <property type="entry name" value="Duplicated hybrid motif"/>
    <property type="match status" value="1"/>
</dbReference>
<sequence length="456" mass="51132">MKNYYINDKRKLARRRRLIPILLAGLVIVCAVYLAWTHRQDVLDVFGSPAEDSVATDNATMDNSTMGNATMDNATAVAADVPEPPKREPVQECLIQDGDTLSSIFDKHLISQTTLFQIMDADEQLLALDILRPGNTLTFTFNADWSLERMVLSVNPARQVVYRRVDAENFEFEEVIHPGTWVQQTLAGGIEGSFFVSAQSAGLNDQEVASIADLLKGRINFRRDLQAGDTFQVVRRQQFVGDEFAGESQILGIRILCRKRTYDAYLFSDGKYYDREGNSLMRAFVRYPFKCSQRLSSAFNPRRRHPVTGRVSPHNGADFRMSVGTPIFAPGDGVVTRTLQHRFAGKYIEIRHSDRYSTRYLHLSKFLVRKGQRVKRGDKIALSGNTGRSTGPHLHYEFHVAGRPVDPVTAPIPIMSSISKKDRAAFKARVTQLTADMDQAKAPEAGLRLSQATTTN</sequence>
<keyword evidence="4" id="KW-0479">Metal-binding</keyword>
<evidence type="ECO:0000259" key="10">
    <source>
        <dbReference type="Pfam" id="PF19425"/>
    </source>
</evidence>
<gene>
    <name evidence="11" type="ORF">SAMN04488082_104116</name>
</gene>
<evidence type="ECO:0000256" key="7">
    <source>
        <dbReference type="ARBA" id="ARBA00023049"/>
    </source>
</evidence>
<evidence type="ECO:0000313" key="11">
    <source>
        <dbReference type="EMBL" id="SFJ56572.1"/>
    </source>
</evidence>
<dbReference type="InterPro" id="IPR050570">
    <property type="entry name" value="Cell_wall_metabolism_enzyme"/>
</dbReference>
<dbReference type="GO" id="GO:0030313">
    <property type="term" value="C:cell envelope"/>
    <property type="evidence" value="ECO:0007669"/>
    <property type="project" value="UniProtKB-SubCell"/>
</dbReference>
<keyword evidence="8" id="KW-0812">Transmembrane</keyword>
<protein>
    <submittedName>
        <fullName evidence="11">Murein DD-endopeptidase</fullName>
    </submittedName>
</protein>
<dbReference type="InterPro" id="IPR016047">
    <property type="entry name" value="M23ase_b-sheet_dom"/>
</dbReference>
<dbReference type="PANTHER" id="PTHR21666:SF292">
    <property type="entry name" value="MUREIN DD-ENDOPEPTIDASE MEPM"/>
    <property type="match status" value="1"/>
</dbReference>
<reference evidence="12" key="1">
    <citation type="submission" date="2016-10" db="EMBL/GenBank/DDBJ databases">
        <authorList>
            <person name="Varghese N."/>
            <person name="Submissions S."/>
        </authorList>
    </citation>
    <scope>NUCLEOTIDE SEQUENCE [LARGE SCALE GENOMIC DNA]</scope>
    <source>
        <strain evidence="12">DSM 5918</strain>
    </source>
</reference>
<evidence type="ECO:0000256" key="4">
    <source>
        <dbReference type="ARBA" id="ARBA00022723"/>
    </source>
</evidence>
<dbReference type="InterPro" id="IPR011055">
    <property type="entry name" value="Dup_hybrid_motif"/>
</dbReference>
<dbReference type="GO" id="GO:0006508">
    <property type="term" value="P:proteolysis"/>
    <property type="evidence" value="ECO:0007669"/>
    <property type="project" value="UniProtKB-KW"/>
</dbReference>
<dbReference type="EMBL" id="FORX01000004">
    <property type="protein sequence ID" value="SFJ56572.1"/>
    <property type="molecule type" value="Genomic_DNA"/>
</dbReference>
<keyword evidence="12" id="KW-1185">Reference proteome</keyword>
<evidence type="ECO:0000256" key="1">
    <source>
        <dbReference type="ARBA" id="ARBA00001947"/>
    </source>
</evidence>
<comment type="subcellular location">
    <subcellularLocation>
        <location evidence="2">Cell envelope</location>
    </subcellularLocation>
</comment>
<dbReference type="CDD" id="cd12797">
    <property type="entry name" value="M23_peptidase"/>
    <property type="match status" value="1"/>
</dbReference>
<dbReference type="Gene3D" id="2.70.70.10">
    <property type="entry name" value="Glucose Permease (Domain IIA)"/>
    <property type="match status" value="1"/>
</dbReference>
<evidence type="ECO:0000259" key="9">
    <source>
        <dbReference type="Pfam" id="PF01551"/>
    </source>
</evidence>
<dbReference type="OrthoDB" id="9815245at2"/>
<feature type="domain" description="Csd3-like second N-terminal" evidence="10">
    <location>
        <begin position="179"/>
        <end position="301"/>
    </location>
</feature>
<accession>A0A1I3SF03</accession>
<dbReference type="GO" id="GO:0046872">
    <property type="term" value="F:metal ion binding"/>
    <property type="evidence" value="ECO:0007669"/>
    <property type="project" value="UniProtKB-KW"/>
</dbReference>
<evidence type="ECO:0000256" key="2">
    <source>
        <dbReference type="ARBA" id="ARBA00004196"/>
    </source>
</evidence>
<evidence type="ECO:0000256" key="6">
    <source>
        <dbReference type="ARBA" id="ARBA00022833"/>
    </source>
</evidence>
<dbReference type="AlphaFoldDB" id="A0A1I3SF03"/>
<dbReference type="STRING" id="52560.SAMN04488082_104116"/>
<dbReference type="GO" id="GO:0004222">
    <property type="term" value="F:metalloendopeptidase activity"/>
    <property type="evidence" value="ECO:0007669"/>
    <property type="project" value="TreeGrafter"/>
</dbReference>
<keyword evidence="7" id="KW-0482">Metalloprotease</keyword>
<evidence type="ECO:0000256" key="8">
    <source>
        <dbReference type="SAM" id="Phobius"/>
    </source>
</evidence>
<evidence type="ECO:0000256" key="5">
    <source>
        <dbReference type="ARBA" id="ARBA00022801"/>
    </source>
</evidence>
<proteinExistence type="predicted"/>
<keyword evidence="8" id="KW-1133">Transmembrane helix</keyword>
<keyword evidence="5" id="KW-0378">Hydrolase</keyword>
<feature type="domain" description="M23ase beta-sheet core" evidence="9">
    <location>
        <begin position="313"/>
        <end position="407"/>
    </location>
</feature>
<dbReference type="PANTHER" id="PTHR21666">
    <property type="entry name" value="PEPTIDASE-RELATED"/>
    <property type="match status" value="1"/>
</dbReference>
<keyword evidence="8" id="KW-0472">Membrane</keyword>
<dbReference type="RefSeq" id="WP_143075559.1">
    <property type="nucleotide sequence ID" value="NZ_FORX01000004.1"/>
</dbReference>
<dbReference type="FunFam" id="2.70.70.10:FF:000002">
    <property type="entry name" value="Murein DD-endopeptidase MepM"/>
    <property type="match status" value="1"/>
</dbReference>
<dbReference type="InterPro" id="IPR045834">
    <property type="entry name" value="Csd3_N2"/>
</dbReference>
<dbReference type="Pfam" id="PF01551">
    <property type="entry name" value="Peptidase_M23"/>
    <property type="match status" value="1"/>
</dbReference>
<dbReference type="Proteomes" id="UP000198635">
    <property type="component" value="Unassembled WGS sequence"/>
</dbReference>